<evidence type="ECO:0000313" key="2">
    <source>
        <dbReference type="EMBL" id="WMD15758.1"/>
    </source>
</evidence>
<reference evidence="2" key="1">
    <citation type="submission" date="2023-08" db="EMBL/GenBank/DDBJ databases">
        <title>Complete Genome Sequences of butyrate producing Anaerostipes hadrus strains BA1 and GIF7 isolated from the terminal ileum of a healthy lean male.</title>
        <authorList>
            <person name="Low A."/>
            <person name="Sheludchenko M."/>
            <person name="Cheng H.E."/>
            <person name="Koh X.Q."/>
            <person name="Lee J."/>
        </authorList>
    </citation>
    <scope>NUCLEOTIDE SEQUENCE</scope>
    <source>
        <strain evidence="2">BA1</strain>
    </source>
</reference>
<evidence type="ECO:0000313" key="3">
    <source>
        <dbReference type="Proteomes" id="UP001243496"/>
    </source>
</evidence>
<keyword evidence="1" id="KW-1133">Transmembrane helix</keyword>
<keyword evidence="1" id="KW-0472">Membrane</keyword>
<protein>
    <submittedName>
        <fullName evidence="2">Uncharacterized protein</fullName>
    </submittedName>
</protein>
<dbReference type="GeneID" id="92741777"/>
<keyword evidence="1" id="KW-0812">Transmembrane</keyword>
<evidence type="ECO:0000256" key="1">
    <source>
        <dbReference type="SAM" id="Phobius"/>
    </source>
</evidence>
<dbReference type="RefSeq" id="WP_306856322.1">
    <property type="nucleotide sequence ID" value="NZ_CP132968.1"/>
</dbReference>
<dbReference type="Proteomes" id="UP001243496">
    <property type="component" value="Chromosome"/>
</dbReference>
<dbReference type="EMBL" id="CP132968">
    <property type="protein sequence ID" value="WMD15758.1"/>
    <property type="molecule type" value="Genomic_DNA"/>
</dbReference>
<sequence>MKKISIIVLIMIMFYIVANMVWLKVVNNNIDEYLDKDNVSRELISYEGKKTNLEYYIITCNYKGVEKKLNQGEKVNQIFKKSGKTPLMIAATLPNFKDAIKMSQILIKEGQM</sequence>
<gene>
    <name evidence="2" type="ORF">RBI15_10265</name>
</gene>
<accession>A0AAQ3JGT7</accession>
<feature type="transmembrane region" description="Helical" evidence="1">
    <location>
        <begin position="6"/>
        <end position="26"/>
    </location>
</feature>
<dbReference type="InterPro" id="IPR036770">
    <property type="entry name" value="Ankyrin_rpt-contain_sf"/>
</dbReference>
<dbReference type="AlphaFoldDB" id="A0AAQ3JGT7"/>
<organism evidence="2 3">
    <name type="scientific">Anaerostipes hadrus</name>
    <dbReference type="NCBI Taxonomy" id="649756"/>
    <lineage>
        <taxon>Bacteria</taxon>
        <taxon>Bacillati</taxon>
        <taxon>Bacillota</taxon>
        <taxon>Clostridia</taxon>
        <taxon>Lachnospirales</taxon>
        <taxon>Lachnospiraceae</taxon>
        <taxon>Anaerostipes</taxon>
    </lineage>
</organism>
<name>A0AAQ3JGT7_ANAHA</name>
<proteinExistence type="predicted"/>
<dbReference type="SUPFAM" id="SSF48403">
    <property type="entry name" value="Ankyrin repeat"/>
    <property type="match status" value="1"/>
</dbReference>